<dbReference type="RefSeq" id="WP_075137861.1">
    <property type="nucleotide sequence ID" value="NZ_MSIF01000033.1"/>
</dbReference>
<name>A0A7Z0WEJ6_9PSEU</name>
<evidence type="ECO:0000256" key="1">
    <source>
        <dbReference type="SAM" id="MobiDB-lite"/>
    </source>
</evidence>
<feature type="region of interest" description="Disordered" evidence="1">
    <location>
        <begin position="59"/>
        <end position="105"/>
    </location>
</feature>
<proteinExistence type="predicted"/>
<evidence type="ECO:0000313" key="4">
    <source>
        <dbReference type="Proteomes" id="UP000185696"/>
    </source>
</evidence>
<organism evidence="3 4">
    <name type="scientific">Actinophytocola xinjiangensis</name>
    <dbReference type="NCBI Taxonomy" id="485602"/>
    <lineage>
        <taxon>Bacteria</taxon>
        <taxon>Bacillati</taxon>
        <taxon>Actinomycetota</taxon>
        <taxon>Actinomycetes</taxon>
        <taxon>Pseudonocardiales</taxon>
        <taxon>Pseudonocardiaceae</taxon>
    </lineage>
</organism>
<protein>
    <submittedName>
        <fullName evidence="3">Uncharacterized protein</fullName>
    </submittedName>
</protein>
<dbReference type="EMBL" id="MSIF01000033">
    <property type="protein sequence ID" value="OLF05104.1"/>
    <property type="molecule type" value="Genomic_DNA"/>
</dbReference>
<accession>A0A7Z0WEJ6</accession>
<sequence>MDKRLFDEAMGDVPPATFDVDGLVTRGRRAVRLRRLTSPATATGAAVVVVTGVVALTLTGNDGGPATGVGSAPPKITTGPSQSSRPSQPSNPTPAPPALCSRPNLETPAQLMPRLRGAVQQALIAQRPSLGVSPHPKAEYPTGVRHEALEFYQVTGDVQVAEPICSGDGYFMTMSTTSVPVEGEGTLTVIVQPDFYADLPPGDCESTTVTPEQTSCELVTTPDGDTVLRTTARMPGGVRQNRVDIDRADGTAVMVTVEDSTGGIKPGGSPTASALPLTLDQLTAIGTAPGMTLFP</sequence>
<keyword evidence="2" id="KW-0472">Membrane</keyword>
<feature type="transmembrane region" description="Helical" evidence="2">
    <location>
        <begin position="36"/>
        <end position="58"/>
    </location>
</feature>
<evidence type="ECO:0000313" key="3">
    <source>
        <dbReference type="EMBL" id="OLF05104.1"/>
    </source>
</evidence>
<reference evidence="3 4" key="1">
    <citation type="submission" date="2016-12" db="EMBL/GenBank/DDBJ databases">
        <title>The draft genome sequence of Actinophytocola xinjiangensis.</title>
        <authorList>
            <person name="Wang W."/>
            <person name="Yuan L."/>
        </authorList>
    </citation>
    <scope>NUCLEOTIDE SEQUENCE [LARGE SCALE GENOMIC DNA]</scope>
    <source>
        <strain evidence="3 4">CGMCC 4.4663</strain>
    </source>
</reference>
<evidence type="ECO:0000256" key="2">
    <source>
        <dbReference type="SAM" id="Phobius"/>
    </source>
</evidence>
<gene>
    <name evidence="3" type="ORF">BLA60_37630</name>
</gene>
<comment type="caution">
    <text evidence="3">The sequence shown here is derived from an EMBL/GenBank/DDBJ whole genome shotgun (WGS) entry which is preliminary data.</text>
</comment>
<dbReference type="OrthoDB" id="3609131at2"/>
<keyword evidence="4" id="KW-1185">Reference proteome</keyword>
<dbReference type="Proteomes" id="UP000185696">
    <property type="component" value="Unassembled WGS sequence"/>
</dbReference>
<keyword evidence="2" id="KW-1133">Transmembrane helix</keyword>
<keyword evidence="2" id="KW-0812">Transmembrane</keyword>
<dbReference type="AlphaFoldDB" id="A0A7Z0WEJ6"/>